<feature type="domain" description="Chlorhexidine efflux transporter" evidence="2">
    <location>
        <begin position="5"/>
        <end position="67"/>
    </location>
</feature>
<sequence length="150" mass="17416">MALKPWQRRVFYVSLYECFAIAFSSFILAYLAGGKPIESTPVAICISVIATTWNFVYNTAFEYWESRQLIKARSLLRRATQAIGFEVGLICFIIPVYMWWYQISFYNAIRMEIAILVFFLVYSFSFSWLFDRLFGLPVSARSLTASSTEN</sequence>
<keyword evidence="1" id="KW-0472">Membrane</keyword>
<evidence type="ECO:0000256" key="1">
    <source>
        <dbReference type="SAM" id="Phobius"/>
    </source>
</evidence>
<accession>A0AAW5HGW7</accession>
<proteinExistence type="predicted"/>
<gene>
    <name evidence="3" type="ORF">M8C81_04330</name>
</gene>
<feature type="domain" description="Chlorhexidine efflux transporter" evidence="2">
    <location>
        <begin position="73"/>
        <end position="135"/>
    </location>
</feature>
<dbReference type="InterPro" id="IPR058208">
    <property type="entry name" value="PACE"/>
</dbReference>
<organism evidence="3 4">
    <name type="scientific">Pseudomonas putida</name>
    <name type="common">Arthrobacter siderocapsulatus</name>
    <dbReference type="NCBI Taxonomy" id="303"/>
    <lineage>
        <taxon>Bacteria</taxon>
        <taxon>Pseudomonadati</taxon>
        <taxon>Pseudomonadota</taxon>
        <taxon>Gammaproteobacteria</taxon>
        <taxon>Pseudomonadales</taxon>
        <taxon>Pseudomonadaceae</taxon>
        <taxon>Pseudomonas</taxon>
    </lineage>
</organism>
<evidence type="ECO:0000313" key="3">
    <source>
        <dbReference type="EMBL" id="MCO1619817.1"/>
    </source>
</evidence>
<keyword evidence="1" id="KW-1133">Transmembrane helix</keyword>
<reference evidence="3" key="1">
    <citation type="submission" date="2022-05" db="EMBL/GenBank/DDBJ databases">
        <authorList>
            <person name="Yi M."/>
        </authorList>
    </citation>
    <scope>NUCLEOTIDE SEQUENCE</scope>
    <source>
        <strain evidence="3">DS2</strain>
    </source>
</reference>
<dbReference type="Pfam" id="PF05232">
    <property type="entry name" value="BTP"/>
    <property type="match status" value="2"/>
</dbReference>
<dbReference type="AlphaFoldDB" id="A0AAW5HGW7"/>
<protein>
    <submittedName>
        <fullName evidence="3">PACE efflux transporter</fullName>
    </submittedName>
</protein>
<feature type="transmembrane region" description="Helical" evidence="1">
    <location>
        <begin position="82"/>
        <end position="101"/>
    </location>
</feature>
<evidence type="ECO:0000313" key="4">
    <source>
        <dbReference type="Proteomes" id="UP001202943"/>
    </source>
</evidence>
<feature type="transmembrane region" description="Helical" evidence="1">
    <location>
        <begin position="12"/>
        <end position="33"/>
    </location>
</feature>
<feature type="transmembrane region" description="Helical" evidence="1">
    <location>
        <begin position="113"/>
        <end position="130"/>
    </location>
</feature>
<evidence type="ECO:0000259" key="2">
    <source>
        <dbReference type="Pfam" id="PF05232"/>
    </source>
</evidence>
<comment type="caution">
    <text evidence="3">The sequence shown here is derived from an EMBL/GenBank/DDBJ whole genome shotgun (WGS) entry which is preliminary data.</text>
</comment>
<dbReference type="EMBL" id="JAMHFX010000094">
    <property type="protein sequence ID" value="MCO1619817.1"/>
    <property type="molecule type" value="Genomic_DNA"/>
</dbReference>
<dbReference type="NCBIfam" id="NF033664">
    <property type="entry name" value="PACE_transport"/>
    <property type="match status" value="1"/>
</dbReference>
<dbReference type="Proteomes" id="UP001202943">
    <property type="component" value="Unassembled WGS sequence"/>
</dbReference>
<reference evidence="3" key="2">
    <citation type="submission" date="2023-08" db="EMBL/GenBank/DDBJ databases">
        <title>Isolation, Identification, Denitrification Characteristics of A Highly Efficient Aerobic Denitrifying Bacterial Strain DS2.</title>
        <authorList>
            <person name="Wang H."/>
        </authorList>
    </citation>
    <scope>NUCLEOTIDE SEQUENCE</scope>
    <source>
        <strain evidence="3">DS2</strain>
    </source>
</reference>
<dbReference type="RefSeq" id="WP_209967016.1">
    <property type="nucleotide sequence ID" value="NZ_JAMHFX010000094.1"/>
</dbReference>
<name>A0AAW5HGW7_PSEPU</name>
<dbReference type="InterPro" id="IPR007896">
    <property type="entry name" value="BTP_bacteria"/>
</dbReference>
<feature type="transmembrane region" description="Helical" evidence="1">
    <location>
        <begin position="39"/>
        <end position="61"/>
    </location>
</feature>
<keyword evidence="1" id="KW-0812">Transmembrane</keyword>